<gene>
    <name evidence="1" type="ORF">Q4528_16015</name>
</gene>
<comment type="caution">
    <text evidence="1">The sequence shown here is derived from an EMBL/GenBank/DDBJ whole genome shotgun (WGS) entry which is preliminary data.</text>
</comment>
<dbReference type="AlphaFoldDB" id="A0AAW7YV89"/>
<dbReference type="Proteomes" id="UP001170310">
    <property type="component" value="Unassembled WGS sequence"/>
</dbReference>
<proteinExistence type="predicted"/>
<evidence type="ECO:0008006" key="3">
    <source>
        <dbReference type="Google" id="ProtNLM"/>
    </source>
</evidence>
<sequence length="78" mass="8678">NDVHVLAAAISGSADMICTLNAKDFPRQILAEEGLSRLDPDGFLHGIWQAQPDMMAHVADQVLAKARRLSEHDWQMRP</sequence>
<feature type="non-terminal residue" evidence="1">
    <location>
        <position position="1"/>
    </location>
</feature>
<evidence type="ECO:0000313" key="2">
    <source>
        <dbReference type="Proteomes" id="UP001170310"/>
    </source>
</evidence>
<keyword evidence="2" id="KW-1185">Reference proteome</keyword>
<accession>A0AAW7YV89</accession>
<organism evidence="1 2">
    <name type="scientific">Staphylococcus pasteuri_A</name>
    <dbReference type="NCBI Taxonomy" id="3062664"/>
    <lineage>
        <taxon>Bacteria</taxon>
        <taxon>Bacillati</taxon>
        <taxon>Bacillota</taxon>
        <taxon>Bacilli</taxon>
        <taxon>Bacillales</taxon>
        <taxon>Staphylococcaceae</taxon>
        <taxon>Staphylococcus</taxon>
    </lineage>
</organism>
<protein>
    <recommendedName>
        <fullName evidence="3">PIN domain-containing protein</fullName>
    </recommendedName>
</protein>
<name>A0AAW7YV89_9STAP</name>
<reference evidence="1" key="1">
    <citation type="submission" date="2023-07" db="EMBL/GenBank/DDBJ databases">
        <title>Genome content predicts the carbon catabolic preferences of heterotrophic bacteria.</title>
        <authorList>
            <person name="Gralka M."/>
        </authorList>
    </citation>
    <scope>NUCLEOTIDE SEQUENCE</scope>
    <source>
        <strain evidence="1">E2R20</strain>
    </source>
</reference>
<evidence type="ECO:0000313" key="1">
    <source>
        <dbReference type="EMBL" id="MDO6575617.1"/>
    </source>
</evidence>
<dbReference type="EMBL" id="JAUOQO010000970">
    <property type="protein sequence ID" value="MDO6575617.1"/>
    <property type="molecule type" value="Genomic_DNA"/>
</dbReference>
<feature type="non-terminal residue" evidence="1">
    <location>
        <position position="78"/>
    </location>
</feature>